<dbReference type="AlphaFoldDB" id="A0A8S1Q3J6"/>
<dbReference type="Proteomes" id="UP000688137">
    <property type="component" value="Unassembled WGS sequence"/>
</dbReference>
<dbReference type="EMBL" id="CAJJDM010000146">
    <property type="protein sequence ID" value="CAD8109873.1"/>
    <property type="molecule type" value="Genomic_DNA"/>
</dbReference>
<keyword evidence="2" id="KW-1185">Reference proteome</keyword>
<evidence type="ECO:0000313" key="1">
    <source>
        <dbReference type="EMBL" id="CAD8109873.1"/>
    </source>
</evidence>
<proteinExistence type="predicted"/>
<evidence type="ECO:0000313" key="2">
    <source>
        <dbReference type="Proteomes" id="UP000688137"/>
    </source>
</evidence>
<reference evidence="1" key="1">
    <citation type="submission" date="2021-01" db="EMBL/GenBank/DDBJ databases">
        <authorList>
            <consortium name="Genoscope - CEA"/>
            <person name="William W."/>
        </authorList>
    </citation>
    <scope>NUCLEOTIDE SEQUENCE</scope>
</reference>
<comment type="caution">
    <text evidence="1">The sequence shown here is derived from an EMBL/GenBank/DDBJ whole genome shotgun (WGS) entry which is preliminary data.</text>
</comment>
<protein>
    <submittedName>
        <fullName evidence="1">Uncharacterized protein</fullName>
    </submittedName>
</protein>
<accession>A0A8S1Q3J6</accession>
<sequence>MSTYRTRRNHYKQPTNLQYKQSIFKQYWIVYQYIIEHFETYSSLDFIYKANRLHTQSQFQLLNKLELPSQLRKRYTQQGFGNKKVFQYEWQKVNAKEFPSPDRYKKRQELGVDQLKRSFGLSWETYSKIYLPYNKHQAPEVAEFQPGSFTDEIQCALRSWSTQILVLIKGKGKMFNDQREYGFPGHENYQPQISLIVPNRFQGIGEKKNPFQSLSFNLGLRRYKQNSGFDKVFKKREFITKPGERRPFI</sequence>
<name>A0A8S1Q3J6_PARPR</name>
<gene>
    <name evidence="1" type="ORF">PPRIM_AZ9-3.1.T1420028</name>
</gene>
<organism evidence="1 2">
    <name type="scientific">Paramecium primaurelia</name>
    <dbReference type="NCBI Taxonomy" id="5886"/>
    <lineage>
        <taxon>Eukaryota</taxon>
        <taxon>Sar</taxon>
        <taxon>Alveolata</taxon>
        <taxon>Ciliophora</taxon>
        <taxon>Intramacronucleata</taxon>
        <taxon>Oligohymenophorea</taxon>
        <taxon>Peniculida</taxon>
        <taxon>Parameciidae</taxon>
        <taxon>Paramecium</taxon>
    </lineage>
</organism>